<sequence length="408" mass="46931">MSPPRKRARRTEPLIYSLPDEVMELIFDRLYVCDIISASLTCHRWNNILFESTYISRFALRVMAMNYQVVAKSQRCYRNVNWVIREQRILSIWKKVYPKITNNLYSLNISMLKIKKATIASVVTLVAEALPQMTQLRSFVLIDCFDQDTFDLDITPTFRSNSIRSLTIACNIKARMDMPELRSFEGNLYALNTPDECTQPHALDKLKELIIRFNDLDEPLRLSTAATKSIIRRLTNIEKMVFETLVEDEIFDAICENCTTLKEFAFDGGISYSNMLSLPNLTKLTNLRSVRISSLYRLQPGQKNSALDWSNLSQIEHLHLGADVEEALKLPKSLEKLEVVISNDSEENMIKTITSGAAHLKELNVTFSDCRSTMVYDYDQPLNLWRALSSLKQLEVLIFHGRRFSASS</sequence>
<dbReference type="EnsemblMetazoa" id="AALB014320-RA">
    <property type="protein sequence ID" value="AALB014320-PA"/>
    <property type="gene ID" value="AALB014320"/>
</dbReference>
<dbReference type="Gene3D" id="1.20.1280.50">
    <property type="match status" value="1"/>
</dbReference>
<dbReference type="InterPro" id="IPR032675">
    <property type="entry name" value="LRR_dom_sf"/>
</dbReference>
<name>A0A182FXE9_ANOAL</name>
<dbReference type="SUPFAM" id="SSF81383">
    <property type="entry name" value="F-box domain"/>
    <property type="match status" value="1"/>
</dbReference>
<evidence type="ECO:0000313" key="1">
    <source>
        <dbReference type="EnsemblMetazoa" id="AALB014320-PA"/>
    </source>
</evidence>
<reference evidence="1" key="2">
    <citation type="submission" date="2022-08" db="UniProtKB">
        <authorList>
            <consortium name="EnsemblMetazoa"/>
        </authorList>
    </citation>
    <scope>IDENTIFICATION</scope>
    <source>
        <strain evidence="1">STECLA/ALBI9_A</strain>
    </source>
</reference>
<dbReference type="InterPro" id="IPR036047">
    <property type="entry name" value="F-box-like_dom_sf"/>
</dbReference>
<dbReference type="Pfam" id="PF12937">
    <property type="entry name" value="F-box-like"/>
    <property type="match status" value="1"/>
</dbReference>
<proteinExistence type="predicted"/>
<dbReference type="VEuPathDB" id="VectorBase:AALB20_033964"/>
<accession>A0A182FXE9</accession>
<dbReference type="SMART" id="SM00256">
    <property type="entry name" value="FBOX"/>
    <property type="match status" value="1"/>
</dbReference>
<dbReference type="PROSITE" id="PS50181">
    <property type="entry name" value="FBOX"/>
    <property type="match status" value="1"/>
</dbReference>
<keyword evidence="2" id="KW-1185">Reference proteome</keyword>
<dbReference type="InterPro" id="IPR001810">
    <property type="entry name" value="F-box_dom"/>
</dbReference>
<evidence type="ECO:0000313" key="2">
    <source>
        <dbReference type="Proteomes" id="UP000069272"/>
    </source>
</evidence>
<dbReference type="Gene3D" id="3.80.10.10">
    <property type="entry name" value="Ribonuclease Inhibitor"/>
    <property type="match status" value="1"/>
</dbReference>
<protein>
    <submittedName>
        <fullName evidence="1">F-box domain-containing protein</fullName>
    </submittedName>
</protein>
<dbReference type="AlphaFoldDB" id="A0A182FXE9"/>
<dbReference type="Proteomes" id="UP000069272">
    <property type="component" value="Chromosome 3L"/>
</dbReference>
<reference evidence="1 2" key="1">
    <citation type="journal article" date="2017" name="G3 (Bethesda)">
        <title>The Physical Genome Mapping of Anopheles albimanus Corrected Scaffold Misassemblies and Identified Interarm Rearrangements in Genus Anopheles.</title>
        <authorList>
            <person name="Artemov G.N."/>
            <person name="Peery A.N."/>
            <person name="Jiang X."/>
            <person name="Tu Z."/>
            <person name="Stegniy V.N."/>
            <person name="Sharakhova M.V."/>
            <person name="Sharakhov I.V."/>
        </authorList>
    </citation>
    <scope>NUCLEOTIDE SEQUENCE [LARGE SCALE GENOMIC DNA]</scope>
    <source>
        <strain evidence="1 2">ALBI9_A</strain>
    </source>
</reference>
<organism evidence="1 2">
    <name type="scientific">Anopheles albimanus</name>
    <name type="common">New world malaria mosquito</name>
    <dbReference type="NCBI Taxonomy" id="7167"/>
    <lineage>
        <taxon>Eukaryota</taxon>
        <taxon>Metazoa</taxon>
        <taxon>Ecdysozoa</taxon>
        <taxon>Arthropoda</taxon>
        <taxon>Hexapoda</taxon>
        <taxon>Insecta</taxon>
        <taxon>Pterygota</taxon>
        <taxon>Neoptera</taxon>
        <taxon>Endopterygota</taxon>
        <taxon>Diptera</taxon>
        <taxon>Nematocera</taxon>
        <taxon>Culicoidea</taxon>
        <taxon>Culicidae</taxon>
        <taxon>Anophelinae</taxon>
        <taxon>Anopheles</taxon>
    </lineage>
</organism>
<dbReference type="SUPFAM" id="SSF52047">
    <property type="entry name" value="RNI-like"/>
    <property type="match status" value="1"/>
</dbReference>
<dbReference type="CDD" id="cd09917">
    <property type="entry name" value="F-box_SF"/>
    <property type="match status" value="1"/>
</dbReference>
<dbReference type="VEuPathDB" id="VectorBase:AALB014320"/>